<keyword evidence="4 6" id="KW-1133">Transmembrane helix</keyword>
<feature type="domain" description="ABC3 transporter permease C-terminal" evidence="7">
    <location>
        <begin position="255"/>
        <end position="375"/>
    </location>
</feature>
<evidence type="ECO:0000313" key="9">
    <source>
        <dbReference type="Proteomes" id="UP000020529"/>
    </source>
</evidence>
<proteinExistence type="predicted"/>
<feature type="transmembrane region" description="Helical" evidence="6">
    <location>
        <begin position="670"/>
        <end position="692"/>
    </location>
</feature>
<keyword evidence="2" id="KW-1003">Cell membrane</keyword>
<dbReference type="Pfam" id="PF02687">
    <property type="entry name" value="FtsX"/>
    <property type="match status" value="2"/>
</dbReference>
<dbReference type="RefSeq" id="WP_032588127.1">
    <property type="nucleotide sequence ID" value="NZ_JGCY01000311.1"/>
</dbReference>
<dbReference type="Proteomes" id="UP000020529">
    <property type="component" value="Unassembled WGS sequence"/>
</dbReference>
<evidence type="ECO:0000256" key="3">
    <source>
        <dbReference type="ARBA" id="ARBA00022692"/>
    </source>
</evidence>
<feature type="transmembrane region" description="Helical" evidence="6">
    <location>
        <begin position="352"/>
        <end position="371"/>
    </location>
</feature>
<keyword evidence="5 6" id="KW-0472">Membrane</keyword>
<feature type="transmembrane region" description="Helical" evidence="6">
    <location>
        <begin position="391"/>
        <end position="414"/>
    </location>
</feature>
<feature type="domain" description="ABC3 transporter permease C-terminal" evidence="7">
    <location>
        <begin position="623"/>
        <end position="729"/>
    </location>
</feature>
<name>A0A015SVA4_BACFG</name>
<evidence type="ECO:0000256" key="2">
    <source>
        <dbReference type="ARBA" id="ARBA00022475"/>
    </source>
</evidence>
<dbReference type="EMBL" id="JGCY01000311">
    <property type="protein sequence ID" value="EXY74187.1"/>
    <property type="molecule type" value="Genomic_DNA"/>
</dbReference>
<gene>
    <name evidence="8" type="ORF">M124_2015</name>
</gene>
<organism evidence="8 9">
    <name type="scientific">Bacteroides fragilis str. 3988T(B)14</name>
    <dbReference type="NCBI Taxonomy" id="1339315"/>
    <lineage>
        <taxon>Bacteria</taxon>
        <taxon>Pseudomonadati</taxon>
        <taxon>Bacteroidota</taxon>
        <taxon>Bacteroidia</taxon>
        <taxon>Bacteroidales</taxon>
        <taxon>Bacteroidaceae</taxon>
        <taxon>Bacteroides</taxon>
    </lineage>
</organism>
<dbReference type="PANTHER" id="PTHR30572">
    <property type="entry name" value="MEMBRANE COMPONENT OF TRANSPORTER-RELATED"/>
    <property type="match status" value="1"/>
</dbReference>
<reference evidence="8 9" key="1">
    <citation type="submission" date="2014-02" db="EMBL/GenBank/DDBJ databases">
        <authorList>
            <person name="Sears C."/>
            <person name="Carroll K."/>
            <person name="Sack B.R."/>
            <person name="Qadri F."/>
            <person name="Myers L.L."/>
            <person name="Chung G.-T."/>
            <person name="Escheverria P."/>
            <person name="Fraser C.M."/>
            <person name="Sadzewicz L."/>
            <person name="Shefchek K.A."/>
            <person name="Tallon L."/>
            <person name="Das S.P."/>
            <person name="Daugherty S."/>
            <person name="Mongodin E.F."/>
        </authorList>
    </citation>
    <scope>NUCLEOTIDE SEQUENCE [LARGE SCALE GENOMIC DNA]</scope>
    <source>
        <strain evidence="9">3988T(B)14</strain>
    </source>
</reference>
<accession>A0A015SVA4</accession>
<dbReference type="PANTHER" id="PTHR30572:SF18">
    <property type="entry name" value="ABC-TYPE MACROLIDE FAMILY EXPORT SYSTEM PERMEASE COMPONENT 2"/>
    <property type="match status" value="1"/>
</dbReference>
<dbReference type="InterPro" id="IPR003838">
    <property type="entry name" value="ABC3_permease_C"/>
</dbReference>
<evidence type="ECO:0000256" key="5">
    <source>
        <dbReference type="ARBA" id="ARBA00023136"/>
    </source>
</evidence>
<feature type="transmembrane region" description="Helical" evidence="6">
    <location>
        <begin position="615"/>
        <end position="638"/>
    </location>
</feature>
<feature type="transmembrane region" description="Helical" evidence="6">
    <location>
        <begin position="251"/>
        <end position="271"/>
    </location>
</feature>
<evidence type="ECO:0000256" key="4">
    <source>
        <dbReference type="ARBA" id="ARBA00022989"/>
    </source>
</evidence>
<comment type="caution">
    <text evidence="8">The sequence shown here is derived from an EMBL/GenBank/DDBJ whole genome shotgun (WGS) entry which is preliminary data.</text>
</comment>
<comment type="subcellular location">
    <subcellularLocation>
        <location evidence="1">Cell membrane</location>
        <topology evidence="1">Multi-pass membrane protein</topology>
    </subcellularLocation>
</comment>
<keyword evidence="3 6" id="KW-0812">Transmembrane</keyword>
<dbReference type="AlphaFoldDB" id="A0A015SVA4"/>
<sequence length="742" mass="84439">MILHYLKIVFRQMAKRKAQTAISILGITAGLLCFSVCNYYNRIFSTGNKDLATYENQAEICIKERSYQVNIPIEDFEKKIGKDKFEAVAFYVNSSSTITLDETVYCKVDKTECNADYFKVFPTECIDGSLKQFGISGNEAVVTTEFVKQFCGGVSPLGKTILNQRGKIHTIIAVIKPYPAGMNNYHSSYDVFLPLPENASFGIHKLLLKRPEDAEHISQLLPKLGLFPNHPEWIPQIVLDSQTEHKAGAELWVAILGLLVLLVGMINYFSFSIGAFANRYKEISLRNTLGSTYWGLFIFLFLEQAVIILICGIITLAITESLLPWFISTFSNEIQRNLYIDTHRLWVYECQYIGGLLLISLLISFISSWHIAHKTIAQGLRGGTTTGQRHIIRNTLLSVQLLFSFLFIVGTVGIRMQMKEYDLSANPNLSTEVKKEIMVVNIGRYDRIREHQPELINFLRSRRWNAETAYTNRDYSQEYGFTELCFVSDDYFNLMNIKCHHKPGEPFCYVNEQLYQTLQADSTSESFRFQNQVYPVKGLVHIGPDSPSAKQLALLPLSAMNDEIGKIYIRLVPDAPRKEVKAEMSKEMNQYLPQNEPFEFISLYEEQTGLGTISVMWLFVVCSSICLVITVLGVYGAISIDTIRKQKEVAIRKINGARLPDIYWLFAKNYLILFLIASVIGGLISLFVMVIGSQHRVILFDYADPRLWMGPLMLLIGIITATISWQIYYIARTNPAEVIKNE</sequence>
<dbReference type="InterPro" id="IPR050250">
    <property type="entry name" value="Macrolide_Exporter_MacB"/>
</dbReference>
<dbReference type="GO" id="GO:0005886">
    <property type="term" value="C:plasma membrane"/>
    <property type="evidence" value="ECO:0007669"/>
    <property type="project" value="UniProtKB-SubCell"/>
</dbReference>
<evidence type="ECO:0000259" key="7">
    <source>
        <dbReference type="Pfam" id="PF02687"/>
    </source>
</evidence>
<dbReference type="PATRIC" id="fig|1339315.3.peg.2752"/>
<feature type="transmembrane region" description="Helical" evidence="6">
    <location>
        <begin position="21"/>
        <end position="41"/>
    </location>
</feature>
<feature type="transmembrane region" description="Helical" evidence="6">
    <location>
        <begin position="292"/>
        <end position="318"/>
    </location>
</feature>
<feature type="transmembrane region" description="Helical" evidence="6">
    <location>
        <begin position="712"/>
        <end position="731"/>
    </location>
</feature>
<dbReference type="GO" id="GO:0022857">
    <property type="term" value="F:transmembrane transporter activity"/>
    <property type="evidence" value="ECO:0007669"/>
    <property type="project" value="TreeGrafter"/>
</dbReference>
<protein>
    <submittedName>
        <fullName evidence="8">FtsX-like permease family protein</fullName>
    </submittedName>
</protein>
<evidence type="ECO:0000256" key="6">
    <source>
        <dbReference type="SAM" id="Phobius"/>
    </source>
</evidence>
<evidence type="ECO:0000313" key="8">
    <source>
        <dbReference type="EMBL" id="EXY74187.1"/>
    </source>
</evidence>
<evidence type="ECO:0000256" key="1">
    <source>
        <dbReference type="ARBA" id="ARBA00004651"/>
    </source>
</evidence>